<dbReference type="Proteomes" id="UP000507470">
    <property type="component" value="Unassembled WGS sequence"/>
</dbReference>
<reference evidence="2 3" key="1">
    <citation type="submission" date="2020-06" db="EMBL/GenBank/DDBJ databases">
        <authorList>
            <person name="Li R."/>
            <person name="Bekaert M."/>
        </authorList>
    </citation>
    <scope>NUCLEOTIDE SEQUENCE [LARGE SCALE GENOMIC DNA]</scope>
    <source>
        <strain evidence="3">wild</strain>
    </source>
</reference>
<proteinExistence type="predicted"/>
<name>A0A6J8E7R9_MYTCO</name>
<accession>A0A6J8E7R9</accession>
<gene>
    <name evidence="2" type="ORF">MCOR_48808</name>
</gene>
<keyword evidence="3" id="KW-1185">Reference proteome</keyword>
<dbReference type="InterPro" id="IPR052958">
    <property type="entry name" value="IFN-induced_PKR_regulator"/>
</dbReference>
<dbReference type="EMBL" id="CACVKT020008605">
    <property type="protein sequence ID" value="CAC5416168.1"/>
    <property type="molecule type" value="Genomic_DNA"/>
</dbReference>
<evidence type="ECO:0000313" key="3">
    <source>
        <dbReference type="Proteomes" id="UP000507470"/>
    </source>
</evidence>
<organism evidence="2 3">
    <name type="scientific">Mytilus coruscus</name>
    <name type="common">Sea mussel</name>
    <dbReference type="NCBI Taxonomy" id="42192"/>
    <lineage>
        <taxon>Eukaryota</taxon>
        <taxon>Metazoa</taxon>
        <taxon>Spiralia</taxon>
        <taxon>Lophotrochozoa</taxon>
        <taxon>Mollusca</taxon>
        <taxon>Bivalvia</taxon>
        <taxon>Autobranchia</taxon>
        <taxon>Pteriomorphia</taxon>
        <taxon>Mytilida</taxon>
        <taxon>Mytiloidea</taxon>
        <taxon>Mytilidae</taxon>
        <taxon>Mytilinae</taxon>
        <taxon>Mytilus</taxon>
    </lineage>
</organism>
<dbReference type="Pfam" id="PF05699">
    <property type="entry name" value="Dimer_Tnp_hAT"/>
    <property type="match status" value="1"/>
</dbReference>
<feature type="domain" description="HAT C-terminal dimerisation" evidence="1">
    <location>
        <begin position="82"/>
        <end position="139"/>
    </location>
</feature>
<evidence type="ECO:0000259" key="1">
    <source>
        <dbReference type="Pfam" id="PF05699"/>
    </source>
</evidence>
<protein>
    <recommendedName>
        <fullName evidence="1">HAT C-terminal dimerisation domain-containing protein</fullName>
    </recommendedName>
</protein>
<dbReference type="OrthoDB" id="6143007at2759"/>
<dbReference type="AlphaFoldDB" id="A0A6J8E7R9"/>
<dbReference type="InterPro" id="IPR008906">
    <property type="entry name" value="HATC_C_dom"/>
</dbReference>
<dbReference type="PANTHER" id="PTHR46289">
    <property type="entry name" value="52 KDA REPRESSOR OF THE INHIBITOR OF THE PROTEIN KINASE-LIKE PROTEIN-RELATED"/>
    <property type="match status" value="1"/>
</dbReference>
<dbReference type="PANTHER" id="PTHR46289:SF14">
    <property type="entry name" value="DUF4371 DOMAIN-CONTAINING PROTEIN"/>
    <property type="match status" value="1"/>
</dbReference>
<evidence type="ECO:0000313" key="2">
    <source>
        <dbReference type="EMBL" id="CAC5416168.1"/>
    </source>
</evidence>
<sequence>MIMELDSRLLKSKNRFHTKYHLPHVVEQITNDQIVTIYQKYQLDIGLSLEDFKREVERCRPHCRILPSDKVQTTLCKTLDIVNPALYPSIDTVLFILLTMPVASTTAERSFSVLKRLKTYIRSTIRNDRLSSLGLMHIHCDFEVNLDKAWTFLLQLENGGQILKIADVSQ</sequence>
<dbReference type="GO" id="GO:0046983">
    <property type="term" value="F:protein dimerization activity"/>
    <property type="evidence" value="ECO:0007669"/>
    <property type="project" value="InterPro"/>
</dbReference>